<keyword evidence="3" id="KW-0238">DNA-binding</keyword>
<gene>
    <name evidence="5" type="ORF">GT003_17575</name>
</gene>
<evidence type="ECO:0000256" key="1">
    <source>
        <dbReference type="ARBA" id="ARBA00010923"/>
    </source>
</evidence>
<dbReference type="OrthoDB" id="9811611at2"/>
<dbReference type="GO" id="GO:0009307">
    <property type="term" value="P:DNA restriction-modification system"/>
    <property type="evidence" value="ECO:0007669"/>
    <property type="project" value="UniProtKB-KW"/>
</dbReference>
<dbReference type="PANTHER" id="PTHR30408">
    <property type="entry name" value="TYPE-1 RESTRICTION ENZYME ECOKI SPECIFICITY PROTEIN"/>
    <property type="match status" value="1"/>
</dbReference>
<accession>A0A7X4YSM6</accession>
<name>A0A7X4YSM6_9BACL</name>
<evidence type="ECO:0000256" key="2">
    <source>
        <dbReference type="ARBA" id="ARBA00022747"/>
    </source>
</evidence>
<dbReference type="InterPro" id="IPR000055">
    <property type="entry name" value="Restrct_endonuc_typeI_TRD"/>
</dbReference>
<evidence type="ECO:0000259" key="4">
    <source>
        <dbReference type="Pfam" id="PF01420"/>
    </source>
</evidence>
<dbReference type="Pfam" id="PF01420">
    <property type="entry name" value="Methylase_S"/>
    <property type="match status" value="1"/>
</dbReference>
<comment type="similarity">
    <text evidence="1">Belongs to the type-I restriction system S methylase family.</text>
</comment>
<feature type="domain" description="Type I restriction modification DNA specificity" evidence="4">
    <location>
        <begin position="76"/>
        <end position="162"/>
    </location>
</feature>
<organism evidence="5 6">
    <name type="scientific">Paenibacillus sacheonensis</name>
    <dbReference type="NCBI Taxonomy" id="742054"/>
    <lineage>
        <taxon>Bacteria</taxon>
        <taxon>Bacillati</taxon>
        <taxon>Bacillota</taxon>
        <taxon>Bacilli</taxon>
        <taxon>Bacillales</taxon>
        <taxon>Paenibacillaceae</taxon>
        <taxon>Paenibacillus</taxon>
    </lineage>
</organism>
<dbReference type="Gene3D" id="3.90.220.20">
    <property type="entry name" value="DNA methylase specificity domains"/>
    <property type="match status" value="2"/>
</dbReference>
<dbReference type="AlphaFoldDB" id="A0A7X4YSM6"/>
<keyword evidence="6" id="KW-1185">Reference proteome</keyword>
<protein>
    <recommendedName>
        <fullName evidence="4">Type I restriction modification DNA specificity domain-containing protein</fullName>
    </recommendedName>
</protein>
<evidence type="ECO:0000256" key="3">
    <source>
        <dbReference type="ARBA" id="ARBA00023125"/>
    </source>
</evidence>
<dbReference type="GO" id="GO:0003677">
    <property type="term" value="F:DNA binding"/>
    <property type="evidence" value="ECO:0007669"/>
    <property type="project" value="UniProtKB-KW"/>
</dbReference>
<dbReference type="EMBL" id="JAAAMU010000008">
    <property type="protein sequence ID" value="NBC70814.1"/>
    <property type="molecule type" value="Genomic_DNA"/>
</dbReference>
<evidence type="ECO:0000313" key="5">
    <source>
        <dbReference type="EMBL" id="NBC70814.1"/>
    </source>
</evidence>
<dbReference type="SUPFAM" id="SSF116734">
    <property type="entry name" value="DNA methylase specificity domain"/>
    <property type="match status" value="2"/>
</dbReference>
<keyword evidence="2" id="KW-0680">Restriction system</keyword>
<sequence>MSLNLNKSSWKRIKFGDVVRNVNETIRDATAVGIDRVIAMEHMKPGELQIKRWGMPEDGTTFTRRVRPGQTLFGKRRAYQRKVAYAEFEAVCSSDILTFEADETQLLPGFLPFIVQSNEFFDYALGTSVGSLSPRTNWRDLANFEFDLPPIDEQKRIADLLWAIEHHRMNVATLVNTSSRVKSSLLIERLERGVKQQNWPAEPVTAIVKSGPTNGKSVPPNDQQRGVPTLSISAIRDGGVRGGDSVKWVDVDPTSVGAFQIQKNDFLIVRGNGNRSLTGQGGLVSDDLPNGCIYPDLLIRLRFDEERMLPTFGAEQWNSANVHAALLKNAKSTNGIWKINGKDIKSHRLVVPPIPDQLEMLKELAAFNSATESAHTEYQALTTLRSTLFIDIFGGNN</sequence>
<dbReference type="PANTHER" id="PTHR30408:SF12">
    <property type="entry name" value="TYPE I RESTRICTION ENZYME MJAVIII SPECIFICITY SUBUNIT"/>
    <property type="match status" value="1"/>
</dbReference>
<dbReference type="InterPro" id="IPR052021">
    <property type="entry name" value="Type-I_RS_S_subunit"/>
</dbReference>
<evidence type="ECO:0000313" key="6">
    <source>
        <dbReference type="Proteomes" id="UP000558113"/>
    </source>
</evidence>
<comment type="caution">
    <text evidence="5">The sequence shown here is derived from an EMBL/GenBank/DDBJ whole genome shotgun (WGS) entry which is preliminary data.</text>
</comment>
<dbReference type="RefSeq" id="WP_161700123.1">
    <property type="nucleotide sequence ID" value="NZ_JAAAMU010000008.1"/>
</dbReference>
<dbReference type="Proteomes" id="UP000558113">
    <property type="component" value="Unassembled WGS sequence"/>
</dbReference>
<proteinExistence type="inferred from homology"/>
<reference evidence="5 6" key="1">
    <citation type="submission" date="2020-01" db="EMBL/GenBank/DDBJ databases">
        <title>Paenibacillus soybeanensis sp. nov. isolated from the nodules of soybean (Glycine max(L.) Merr).</title>
        <authorList>
            <person name="Wang H."/>
        </authorList>
    </citation>
    <scope>NUCLEOTIDE SEQUENCE [LARGE SCALE GENOMIC DNA]</scope>
    <source>
        <strain evidence="5 6">DSM 23054</strain>
    </source>
</reference>
<dbReference type="InterPro" id="IPR044946">
    <property type="entry name" value="Restrct_endonuc_typeI_TRD_sf"/>
</dbReference>